<dbReference type="GO" id="GO:0003677">
    <property type="term" value="F:DNA binding"/>
    <property type="evidence" value="ECO:0007669"/>
    <property type="project" value="InterPro"/>
</dbReference>
<dbReference type="SMART" id="SM00530">
    <property type="entry name" value="HTH_XRE"/>
    <property type="match status" value="1"/>
</dbReference>
<dbReference type="Pfam" id="PF13560">
    <property type="entry name" value="HTH_31"/>
    <property type="match status" value="1"/>
</dbReference>
<feature type="coiled-coil region" evidence="1">
    <location>
        <begin position="616"/>
        <end position="643"/>
    </location>
</feature>
<dbReference type="InterPro" id="IPR003593">
    <property type="entry name" value="AAA+_ATPase"/>
</dbReference>
<dbReference type="Gene3D" id="1.10.260.40">
    <property type="entry name" value="lambda repressor-like DNA-binding domains"/>
    <property type="match status" value="1"/>
</dbReference>
<keyword evidence="4" id="KW-1185">Reference proteome</keyword>
<protein>
    <submittedName>
        <fullName evidence="3">NB-ARC domain-containing protein</fullName>
    </submittedName>
</protein>
<dbReference type="PANTHER" id="PTHR47691">
    <property type="entry name" value="REGULATOR-RELATED"/>
    <property type="match status" value="1"/>
</dbReference>
<dbReference type="PRINTS" id="PR00364">
    <property type="entry name" value="DISEASERSIST"/>
</dbReference>
<dbReference type="OrthoDB" id="3491079at2"/>
<feature type="region of interest" description="Disordered" evidence="2">
    <location>
        <begin position="825"/>
        <end position="869"/>
    </location>
</feature>
<dbReference type="GO" id="GO:0043531">
    <property type="term" value="F:ADP binding"/>
    <property type="evidence" value="ECO:0007669"/>
    <property type="project" value="InterPro"/>
</dbReference>
<dbReference type="SMART" id="SM00028">
    <property type="entry name" value="TPR"/>
    <property type="match status" value="2"/>
</dbReference>
<evidence type="ECO:0000313" key="4">
    <source>
        <dbReference type="Proteomes" id="UP000319728"/>
    </source>
</evidence>
<dbReference type="PANTHER" id="PTHR47691:SF3">
    <property type="entry name" value="HTH-TYPE TRANSCRIPTIONAL REGULATOR RV0890C-RELATED"/>
    <property type="match status" value="1"/>
</dbReference>
<gene>
    <name evidence="3" type="ORF">JD81_03967</name>
</gene>
<name>A0A562WJU7_9ACTN</name>
<reference evidence="3 4" key="1">
    <citation type="submission" date="2019-07" db="EMBL/GenBank/DDBJ databases">
        <title>R&amp;d 2014.</title>
        <authorList>
            <person name="Klenk H.-P."/>
        </authorList>
    </citation>
    <scope>NUCLEOTIDE SEQUENCE [LARGE SCALE GENOMIC DNA]</scope>
    <source>
        <strain evidence="3 4">DSM 43912</strain>
    </source>
</reference>
<dbReference type="InterPro" id="IPR011990">
    <property type="entry name" value="TPR-like_helical_dom_sf"/>
</dbReference>
<dbReference type="EMBL" id="VLLP01000001">
    <property type="protein sequence ID" value="TWJ30428.1"/>
    <property type="molecule type" value="Genomic_DNA"/>
</dbReference>
<dbReference type="SMART" id="SM00382">
    <property type="entry name" value="AAA"/>
    <property type="match status" value="1"/>
</dbReference>
<dbReference type="SUPFAM" id="SSF47413">
    <property type="entry name" value="lambda repressor-like DNA-binding domains"/>
    <property type="match status" value="1"/>
</dbReference>
<keyword evidence="1" id="KW-0175">Coiled coil</keyword>
<organism evidence="3 4">
    <name type="scientific">Micromonospora sagamiensis</name>
    <dbReference type="NCBI Taxonomy" id="47875"/>
    <lineage>
        <taxon>Bacteria</taxon>
        <taxon>Bacillati</taxon>
        <taxon>Actinomycetota</taxon>
        <taxon>Actinomycetes</taxon>
        <taxon>Micromonosporales</taxon>
        <taxon>Micromonosporaceae</taxon>
        <taxon>Micromonospora</taxon>
    </lineage>
</organism>
<evidence type="ECO:0000256" key="1">
    <source>
        <dbReference type="SAM" id="Coils"/>
    </source>
</evidence>
<feature type="compositionally biased region" description="Low complexity" evidence="2">
    <location>
        <begin position="836"/>
        <end position="850"/>
    </location>
</feature>
<feature type="region of interest" description="Disordered" evidence="2">
    <location>
        <begin position="89"/>
        <end position="117"/>
    </location>
</feature>
<dbReference type="Gene3D" id="3.40.50.300">
    <property type="entry name" value="P-loop containing nucleotide triphosphate hydrolases"/>
    <property type="match status" value="1"/>
</dbReference>
<dbReference type="Proteomes" id="UP000319728">
    <property type="component" value="Unassembled WGS sequence"/>
</dbReference>
<dbReference type="InterPro" id="IPR001387">
    <property type="entry name" value="Cro/C1-type_HTH"/>
</dbReference>
<dbReference type="Gene3D" id="1.25.40.10">
    <property type="entry name" value="Tetratricopeptide repeat domain"/>
    <property type="match status" value="1"/>
</dbReference>
<dbReference type="InterPro" id="IPR010982">
    <property type="entry name" value="Lambda_DNA-bd_dom_sf"/>
</dbReference>
<sequence length="869" mass="91287">MVRINANAFAFLLRQHRLRRRLTQEALAERAGISARSVGEMERGGGRGPRPGTVDQLAAALELTVTDHDAFVAAGQALFWESRAGRRERAAPADEVEGAGATDPNVRPGATAPGVPRQLPIDLPDFVGRDAELARLCAAVTSGVPVVAISGPPGVGKTALAVHAAHRHAPAFPDGQLYAGLRGAGGEPADPADVLANLLRVLGVEGSTVPAGVDARAALLRARLAGRRVLLVLDDAGGHHQIEPLLAGGSTSMLVTSRLPLTGLPGVAAVDLRPLPGSAAVELLGRVIGAERVRSEPSAATEVVAACGGLPLAVRIAAARLAARPGLTVGALAQRLADERHRLDELRHGDLAIRPGLHLSYQGLSSAAGRAFALLGGLGFATFPEWPVAALLGVDPAAGATVLDELLNARLLDELGADQAGQPRYRFHEITALYARERRDAEVSRPEWTAALARLAGAWLGLAREARDRLCCRRLHLDDPSIGARTVCTEATRVTVEHPIHWFEAERETLAVLVLACAESGLSAAARELAACGADFYQLRGYYEDWRTVTQSALEVCRRVGDRRGEAAMLRGLGSCLVDLDDAAAALVTLRAARELADEVGDRAGAAMARRDIGFVLGLTGRLDQAERELRAATDELARVRRPATRALALTNLGFVLRQLGRTAEAVRTIQLAQAIAHSCGDPFVQAYASRGLAGALLAAGRAVPAEQQARRAAALFQQLGDPIGTAQSLRALGEALAQSPVRQAEAERVLGTAAALFRDRGHEWGVALTELSLGEVELRRGAESAVDRLHRTLRYWTAEQIPALRARTLAALARAAEQDRRLATAAGGGPGGADGPASSTVCGSRPRGSGRSGGTGEPPAFPTNFPER</sequence>
<dbReference type="AlphaFoldDB" id="A0A562WJU7"/>
<dbReference type="InterPro" id="IPR019734">
    <property type="entry name" value="TPR_rpt"/>
</dbReference>
<evidence type="ECO:0000256" key="2">
    <source>
        <dbReference type="SAM" id="MobiDB-lite"/>
    </source>
</evidence>
<dbReference type="SUPFAM" id="SSF52540">
    <property type="entry name" value="P-loop containing nucleoside triphosphate hydrolases"/>
    <property type="match status" value="1"/>
</dbReference>
<dbReference type="RefSeq" id="WP_145819133.1">
    <property type="nucleotide sequence ID" value="NZ_AP023438.1"/>
</dbReference>
<accession>A0A562WJU7</accession>
<evidence type="ECO:0000313" key="3">
    <source>
        <dbReference type="EMBL" id="TWJ30428.1"/>
    </source>
</evidence>
<comment type="caution">
    <text evidence="3">The sequence shown here is derived from an EMBL/GenBank/DDBJ whole genome shotgun (WGS) entry which is preliminary data.</text>
</comment>
<proteinExistence type="predicted"/>
<dbReference type="SUPFAM" id="SSF48452">
    <property type="entry name" value="TPR-like"/>
    <property type="match status" value="2"/>
</dbReference>
<dbReference type="InterPro" id="IPR027417">
    <property type="entry name" value="P-loop_NTPase"/>
</dbReference>
<dbReference type="PROSITE" id="PS50943">
    <property type="entry name" value="HTH_CROC1"/>
    <property type="match status" value="1"/>
</dbReference>